<dbReference type="InterPro" id="IPR000653">
    <property type="entry name" value="DegT/StrS_aminotransferase"/>
</dbReference>
<organism evidence="6 7">
    <name type="scientific">Grimontia indica</name>
    <dbReference type="NCBI Taxonomy" id="1056512"/>
    <lineage>
        <taxon>Bacteria</taxon>
        <taxon>Pseudomonadati</taxon>
        <taxon>Pseudomonadota</taxon>
        <taxon>Gammaproteobacteria</taxon>
        <taxon>Vibrionales</taxon>
        <taxon>Vibrionaceae</taxon>
        <taxon>Grimontia</taxon>
    </lineage>
</organism>
<keyword evidence="6" id="KW-0032">Aminotransferase</keyword>
<dbReference type="FunFam" id="3.40.640.10:FF:000037">
    <property type="entry name" value="dTDP-4-amino-4,6-dideoxygalactose transaminase"/>
    <property type="match status" value="1"/>
</dbReference>
<dbReference type="SUPFAM" id="SSF53383">
    <property type="entry name" value="PLP-dependent transferases"/>
    <property type="match status" value="1"/>
</dbReference>
<evidence type="ECO:0000256" key="5">
    <source>
        <dbReference type="RuleBase" id="RU004508"/>
    </source>
</evidence>
<dbReference type="EMBL" id="ANFM02000014">
    <property type="protein sequence ID" value="EOD80111.1"/>
    <property type="molecule type" value="Genomic_DNA"/>
</dbReference>
<dbReference type="Gene3D" id="3.40.640.10">
    <property type="entry name" value="Type I PLP-dependent aspartate aminotransferase-like (Major domain)"/>
    <property type="match status" value="1"/>
</dbReference>
<keyword evidence="1 4" id="KW-0663">Pyridoxal phosphate</keyword>
<feature type="modified residue" description="N6-(pyridoxal phosphate)lysine" evidence="4">
    <location>
        <position position="183"/>
    </location>
</feature>
<dbReference type="NCBIfam" id="NF008687">
    <property type="entry name" value="PRK11706.1"/>
    <property type="match status" value="1"/>
</dbReference>
<dbReference type="Proteomes" id="UP000011223">
    <property type="component" value="Unassembled WGS sequence"/>
</dbReference>
<dbReference type="InterPro" id="IPR012749">
    <property type="entry name" value="WecE-like"/>
</dbReference>
<evidence type="ECO:0000256" key="3">
    <source>
        <dbReference type="PIRSR" id="PIRSR000390-1"/>
    </source>
</evidence>
<evidence type="ECO:0000256" key="4">
    <source>
        <dbReference type="PIRSR" id="PIRSR000390-2"/>
    </source>
</evidence>
<dbReference type="AlphaFoldDB" id="R1IHB0"/>
<reference evidence="6 7" key="1">
    <citation type="journal article" date="2014" name="PLoS ONE">
        <title>Grimontia indica AK16(T), sp. nov., Isolated from a Seawater Sample Reports the Presence of Pathogenic Genes Similar to Vibrio Genus.</title>
        <authorList>
            <person name="Singh A."/>
            <person name="Vaidya B."/>
            <person name="Khatri I."/>
            <person name="Srinivas T.N."/>
            <person name="Subramanian S."/>
            <person name="Korpole S."/>
            <person name="Pinnaka A.K."/>
        </authorList>
    </citation>
    <scope>NUCLEOTIDE SEQUENCE [LARGE SCALE GENOMIC DNA]</scope>
    <source>
        <strain evidence="6 7">AK16</strain>
    </source>
</reference>
<comment type="caution">
    <text evidence="6">The sequence shown here is derived from an EMBL/GenBank/DDBJ whole genome shotgun (WGS) entry which is preliminary data.</text>
</comment>
<dbReference type="PIRSF" id="PIRSF000390">
    <property type="entry name" value="PLP_StrS"/>
    <property type="match status" value="1"/>
</dbReference>
<name>R1IHB0_9GAMM</name>
<gene>
    <name evidence="6" type="ORF">D515_00681</name>
</gene>
<comment type="similarity">
    <text evidence="2 5">Belongs to the DegT/DnrJ/EryC1 family.</text>
</comment>
<protein>
    <submittedName>
        <fullName evidence="6">4-keto-6-deoxy-N-Acetyl-D-hexosaminyl-(Lipid carrier) aminotransferase</fullName>
    </submittedName>
</protein>
<dbReference type="InterPro" id="IPR015421">
    <property type="entry name" value="PyrdxlP-dep_Trfase_major"/>
</dbReference>
<dbReference type="eggNOG" id="COG0399">
    <property type="taxonomic scope" value="Bacteria"/>
</dbReference>
<proteinExistence type="inferred from homology"/>
<keyword evidence="6" id="KW-0808">Transferase</keyword>
<dbReference type="NCBIfam" id="TIGR02379">
    <property type="entry name" value="ECA_wecE"/>
    <property type="match status" value="1"/>
</dbReference>
<evidence type="ECO:0000256" key="1">
    <source>
        <dbReference type="ARBA" id="ARBA00022898"/>
    </source>
</evidence>
<dbReference type="GO" id="GO:0019180">
    <property type="term" value="F:dTDP-4-amino-4,6-dideoxygalactose transaminase activity"/>
    <property type="evidence" value="ECO:0007669"/>
    <property type="project" value="TreeGrafter"/>
</dbReference>
<evidence type="ECO:0000313" key="7">
    <source>
        <dbReference type="Proteomes" id="UP000011223"/>
    </source>
</evidence>
<keyword evidence="7" id="KW-1185">Reference proteome</keyword>
<evidence type="ECO:0000313" key="6">
    <source>
        <dbReference type="EMBL" id="EOD80111.1"/>
    </source>
</evidence>
<dbReference type="GO" id="GO:0000271">
    <property type="term" value="P:polysaccharide biosynthetic process"/>
    <property type="evidence" value="ECO:0007669"/>
    <property type="project" value="TreeGrafter"/>
</dbReference>
<dbReference type="PANTHER" id="PTHR30244">
    <property type="entry name" value="TRANSAMINASE"/>
    <property type="match status" value="1"/>
</dbReference>
<dbReference type="CDD" id="cd00616">
    <property type="entry name" value="AHBA_syn"/>
    <property type="match status" value="1"/>
</dbReference>
<dbReference type="Pfam" id="PF01041">
    <property type="entry name" value="DegT_DnrJ_EryC1"/>
    <property type="match status" value="1"/>
</dbReference>
<dbReference type="PANTHER" id="PTHR30244:SF34">
    <property type="entry name" value="DTDP-4-AMINO-4,6-DIDEOXYGALACTOSE TRANSAMINASE"/>
    <property type="match status" value="1"/>
</dbReference>
<accession>R1IHB0</accession>
<evidence type="ECO:0000256" key="2">
    <source>
        <dbReference type="ARBA" id="ARBA00037999"/>
    </source>
</evidence>
<dbReference type="GO" id="GO:0030170">
    <property type="term" value="F:pyridoxal phosphate binding"/>
    <property type="evidence" value="ECO:0007669"/>
    <property type="project" value="TreeGrafter"/>
</dbReference>
<dbReference type="InterPro" id="IPR015424">
    <property type="entry name" value="PyrdxlP-dep_Trfase"/>
</dbReference>
<feature type="active site" description="Proton acceptor" evidence="3">
    <location>
        <position position="183"/>
    </location>
</feature>
<sequence length="381" mass="42537">MNSIPFNKSPVLGTEIDYIRQAIESRALCGDGIFSKRCEVLLTEMTSTHRALMVPSCTAALELSAILIDIQPGDEVILPSFTFVSTANAYALRGAKLVFVDIEKDSMNLDPKRVEEAITDRTKAIVVVHYAGMACKMDEIMQIAEKNNIYVIEDAAQAIGNHYRDRALGSIGHLGTFSFHETKNITSGGEGGALLINDEKLIERAEIIREKGTNRKLFLRGVVDKYSWVDIGSSFLPSEIQCAYLLAQLENIKKINGKRLALWNTYAAELSVLEEKGIVTLPSVPEYTGNNAHIFFLKCKNIDERSELITYLRNHNVAAVFHYVPLHSSKYGKTSGFFHGADHFTTCESEKLVRLPLYFELTENEVKKVCSLILEFFGIKA</sequence>
<dbReference type="RefSeq" id="WP_002537758.1">
    <property type="nucleotide sequence ID" value="NZ_ANFM02000014.1"/>
</dbReference>